<dbReference type="EMBL" id="JAGMUV010000001">
    <property type="protein sequence ID" value="KAH7176980.1"/>
    <property type="molecule type" value="Genomic_DNA"/>
</dbReference>
<gene>
    <name evidence="2" type="ORF">EDB81DRAFT_773869</name>
</gene>
<feature type="transmembrane region" description="Helical" evidence="1">
    <location>
        <begin position="193"/>
        <end position="214"/>
    </location>
</feature>
<evidence type="ECO:0000313" key="3">
    <source>
        <dbReference type="Proteomes" id="UP000738349"/>
    </source>
</evidence>
<keyword evidence="1" id="KW-1133">Transmembrane helix</keyword>
<dbReference type="NCBIfam" id="TIGR01167">
    <property type="entry name" value="LPXTG_anchor"/>
    <property type="match status" value="1"/>
</dbReference>
<dbReference type="AlphaFoldDB" id="A0A9P9JNN4"/>
<dbReference type="Proteomes" id="UP000738349">
    <property type="component" value="Unassembled WGS sequence"/>
</dbReference>
<keyword evidence="1" id="KW-0812">Transmembrane</keyword>
<accession>A0A9P9JNN4</accession>
<keyword evidence="1" id="KW-0472">Membrane</keyword>
<proteinExistence type="predicted"/>
<dbReference type="OrthoDB" id="4770059at2759"/>
<protein>
    <submittedName>
        <fullName evidence="2">Uncharacterized protein</fullName>
    </submittedName>
</protein>
<evidence type="ECO:0000313" key="2">
    <source>
        <dbReference type="EMBL" id="KAH7176980.1"/>
    </source>
</evidence>
<reference evidence="2" key="1">
    <citation type="journal article" date="2021" name="Nat. Commun.">
        <title>Genetic determinants of endophytism in the Arabidopsis root mycobiome.</title>
        <authorList>
            <person name="Mesny F."/>
            <person name="Miyauchi S."/>
            <person name="Thiergart T."/>
            <person name="Pickel B."/>
            <person name="Atanasova L."/>
            <person name="Karlsson M."/>
            <person name="Huettel B."/>
            <person name="Barry K.W."/>
            <person name="Haridas S."/>
            <person name="Chen C."/>
            <person name="Bauer D."/>
            <person name="Andreopoulos W."/>
            <person name="Pangilinan J."/>
            <person name="LaButti K."/>
            <person name="Riley R."/>
            <person name="Lipzen A."/>
            <person name="Clum A."/>
            <person name="Drula E."/>
            <person name="Henrissat B."/>
            <person name="Kohler A."/>
            <person name="Grigoriev I.V."/>
            <person name="Martin F.M."/>
            <person name="Hacquard S."/>
        </authorList>
    </citation>
    <scope>NUCLEOTIDE SEQUENCE</scope>
    <source>
        <strain evidence="2">MPI-CAGE-AT-0147</strain>
    </source>
</reference>
<sequence length="273" mass="28564">MSSPDPPALTDTFTAPSTCYASIYGAQITTLTSVNGIYFVLGDPSQVEQCLPSAVGTSTVPYFSPGLYCPHDWTTACSRTSDGQAIATCCPPSGYVCQLDTAKASQGYWLTLYPCISYYGAAAATATSVPVIITSPASYTVDYSMSPGDAINAPGIELRTDMTASITSVTASSDVATTSVTSKHQGPTQALNIGLGVPLAILGAAVLGAAVWFFRRKKRDKSLDVVNTRTTGEAGVAEMDGKALKPTVEVDGMTPMTRVFELDNSHARTELPT</sequence>
<organism evidence="2 3">
    <name type="scientific">Dactylonectria macrodidyma</name>
    <dbReference type="NCBI Taxonomy" id="307937"/>
    <lineage>
        <taxon>Eukaryota</taxon>
        <taxon>Fungi</taxon>
        <taxon>Dikarya</taxon>
        <taxon>Ascomycota</taxon>
        <taxon>Pezizomycotina</taxon>
        <taxon>Sordariomycetes</taxon>
        <taxon>Hypocreomycetidae</taxon>
        <taxon>Hypocreales</taxon>
        <taxon>Nectriaceae</taxon>
        <taxon>Dactylonectria</taxon>
    </lineage>
</organism>
<name>A0A9P9JNN4_9HYPO</name>
<comment type="caution">
    <text evidence="2">The sequence shown here is derived from an EMBL/GenBank/DDBJ whole genome shotgun (WGS) entry which is preliminary data.</text>
</comment>
<keyword evidence="3" id="KW-1185">Reference proteome</keyword>
<evidence type="ECO:0000256" key="1">
    <source>
        <dbReference type="SAM" id="Phobius"/>
    </source>
</evidence>